<reference evidence="1" key="1">
    <citation type="submission" date="2023-10" db="EMBL/GenBank/DDBJ databases">
        <title>Genome assembly of Pristionchus species.</title>
        <authorList>
            <person name="Yoshida K."/>
            <person name="Sommer R.J."/>
        </authorList>
    </citation>
    <scope>NUCLEOTIDE SEQUENCE</scope>
    <source>
        <strain evidence="1">RS0144</strain>
    </source>
</reference>
<dbReference type="EMBL" id="BTSX01000005">
    <property type="protein sequence ID" value="GMT01437.1"/>
    <property type="molecule type" value="Genomic_DNA"/>
</dbReference>
<protein>
    <submittedName>
        <fullName evidence="1">Uncharacterized protein</fullName>
    </submittedName>
</protein>
<dbReference type="AlphaFoldDB" id="A0AAV5U4X4"/>
<proteinExistence type="predicted"/>
<feature type="non-terminal residue" evidence="1">
    <location>
        <position position="1"/>
    </location>
</feature>
<evidence type="ECO:0000313" key="2">
    <source>
        <dbReference type="Proteomes" id="UP001432027"/>
    </source>
</evidence>
<feature type="non-terminal residue" evidence="1">
    <location>
        <position position="86"/>
    </location>
</feature>
<keyword evidence="2" id="KW-1185">Reference proteome</keyword>
<accession>A0AAV5U4X4</accession>
<sequence>QKVMISAEEYLEDYYFPLHVQLCLSDQYNLYALQRLKRIFTSKEAAEVTNSESYQHFSCELKDELIEMMVGMQTEVRPKVQWPTLN</sequence>
<comment type="caution">
    <text evidence="1">The sequence shown here is derived from an EMBL/GenBank/DDBJ whole genome shotgun (WGS) entry which is preliminary data.</text>
</comment>
<name>A0AAV5U4X4_9BILA</name>
<gene>
    <name evidence="1" type="ORF">PENTCL1PPCAC_23611</name>
</gene>
<organism evidence="1 2">
    <name type="scientific">Pristionchus entomophagus</name>
    <dbReference type="NCBI Taxonomy" id="358040"/>
    <lineage>
        <taxon>Eukaryota</taxon>
        <taxon>Metazoa</taxon>
        <taxon>Ecdysozoa</taxon>
        <taxon>Nematoda</taxon>
        <taxon>Chromadorea</taxon>
        <taxon>Rhabditida</taxon>
        <taxon>Rhabditina</taxon>
        <taxon>Diplogasteromorpha</taxon>
        <taxon>Diplogasteroidea</taxon>
        <taxon>Neodiplogasteridae</taxon>
        <taxon>Pristionchus</taxon>
    </lineage>
</organism>
<evidence type="ECO:0000313" key="1">
    <source>
        <dbReference type="EMBL" id="GMT01437.1"/>
    </source>
</evidence>
<dbReference type="Proteomes" id="UP001432027">
    <property type="component" value="Unassembled WGS sequence"/>
</dbReference>